<reference evidence="4" key="1">
    <citation type="submission" date="2024-03" db="EMBL/GenBank/DDBJ databases">
        <title>WGS assembly of Saponaria officinalis var. Norfolk2.</title>
        <authorList>
            <person name="Jenkins J."/>
            <person name="Shu S."/>
            <person name="Grimwood J."/>
            <person name="Barry K."/>
            <person name="Goodstein D."/>
            <person name="Schmutz J."/>
            <person name="Leebens-Mack J."/>
            <person name="Osbourn A."/>
        </authorList>
    </citation>
    <scope>NUCLEOTIDE SEQUENCE [LARGE SCALE GENOMIC DNA]</scope>
    <source>
        <strain evidence="4">JIC</strain>
    </source>
</reference>
<organism evidence="4 5">
    <name type="scientific">Saponaria officinalis</name>
    <name type="common">Common soapwort</name>
    <name type="synonym">Lychnis saponaria</name>
    <dbReference type="NCBI Taxonomy" id="3572"/>
    <lineage>
        <taxon>Eukaryota</taxon>
        <taxon>Viridiplantae</taxon>
        <taxon>Streptophyta</taxon>
        <taxon>Embryophyta</taxon>
        <taxon>Tracheophyta</taxon>
        <taxon>Spermatophyta</taxon>
        <taxon>Magnoliopsida</taxon>
        <taxon>eudicotyledons</taxon>
        <taxon>Gunneridae</taxon>
        <taxon>Pentapetalae</taxon>
        <taxon>Caryophyllales</taxon>
        <taxon>Caryophyllaceae</taxon>
        <taxon>Caryophylleae</taxon>
        <taxon>Saponaria</taxon>
    </lineage>
</organism>
<feature type="repeat" description="PPR" evidence="3">
    <location>
        <begin position="182"/>
        <end position="216"/>
    </location>
</feature>
<dbReference type="AlphaFoldDB" id="A0AAW1HDA1"/>
<evidence type="ECO:0000256" key="1">
    <source>
        <dbReference type="ARBA" id="ARBA00007626"/>
    </source>
</evidence>
<evidence type="ECO:0008006" key="6">
    <source>
        <dbReference type="Google" id="ProtNLM"/>
    </source>
</evidence>
<dbReference type="InterPro" id="IPR011990">
    <property type="entry name" value="TPR-like_helical_dom_sf"/>
</dbReference>
<evidence type="ECO:0000256" key="3">
    <source>
        <dbReference type="PROSITE-ProRule" id="PRU00708"/>
    </source>
</evidence>
<dbReference type="PANTHER" id="PTHR45717">
    <property type="entry name" value="OS12G0527900 PROTEIN"/>
    <property type="match status" value="1"/>
</dbReference>
<accession>A0AAW1HDA1</accession>
<dbReference type="Pfam" id="PF13041">
    <property type="entry name" value="PPR_2"/>
    <property type="match status" value="1"/>
</dbReference>
<dbReference type="Gene3D" id="1.25.40.10">
    <property type="entry name" value="Tetratricopeptide repeat domain"/>
    <property type="match status" value="3"/>
</dbReference>
<dbReference type="EMBL" id="JBDFQZ010000012">
    <property type="protein sequence ID" value="KAK9674048.1"/>
    <property type="molecule type" value="Genomic_DNA"/>
</dbReference>
<gene>
    <name evidence="4" type="ORF">RND81_12G207600</name>
</gene>
<dbReference type="GO" id="GO:0003729">
    <property type="term" value="F:mRNA binding"/>
    <property type="evidence" value="ECO:0007669"/>
    <property type="project" value="UniProtKB-ARBA"/>
</dbReference>
<dbReference type="GO" id="GO:0005739">
    <property type="term" value="C:mitochondrion"/>
    <property type="evidence" value="ECO:0007669"/>
    <property type="project" value="TreeGrafter"/>
</dbReference>
<dbReference type="InterPro" id="IPR002885">
    <property type="entry name" value="PPR_rpt"/>
</dbReference>
<dbReference type="NCBIfam" id="TIGR00756">
    <property type="entry name" value="PPR"/>
    <property type="match status" value="2"/>
</dbReference>
<name>A0AAW1HDA1_SAPOF</name>
<evidence type="ECO:0000256" key="2">
    <source>
        <dbReference type="ARBA" id="ARBA00022737"/>
    </source>
</evidence>
<proteinExistence type="inferred from homology"/>
<dbReference type="Proteomes" id="UP001443914">
    <property type="component" value="Unassembled WGS sequence"/>
</dbReference>
<dbReference type="PROSITE" id="PS51375">
    <property type="entry name" value="PPR"/>
    <property type="match status" value="2"/>
</dbReference>
<protein>
    <recommendedName>
        <fullName evidence="6">Pentatricopeptide repeat-containing protein</fullName>
    </recommendedName>
</protein>
<keyword evidence="5" id="KW-1185">Reference proteome</keyword>
<evidence type="ECO:0000313" key="5">
    <source>
        <dbReference type="Proteomes" id="UP001443914"/>
    </source>
</evidence>
<keyword evidence="2" id="KW-0677">Repeat</keyword>
<sequence length="512" mass="58687">MSIPSLLLLKQCLTKPIFQTIPNLTKQPAKPQLNLPRRTFSFNAATSNFYSEIVDFITNSPNESFVPLLEKHFVEDKAVLQDELVTVVRKLRKHKRFDRALEIYEWASQKSLNRADFGDPAVHLDLIGKARGVEAAEKFFYETNNHSEKDYRSMLNCYVQEQLVDKALSLFQKMKELGIASSSLTYNSIMSLYLKTEEPKKILDLLLEMQDSGVSPDDVGHRMCLKACALTSDYNSLDKILKATENQPHPSLDWFMYSAVANYYIDGGYPEKARNCLQKAELGLHNNPIGYNNLISTYTKLGDVSDVTRLWQKRKDVCGTPINNDYRIMLDALVKLDKFEQAEKLLEEWESSGNDHDSRVPEVLLMGYALKGQVEEAERMLESMISKYPTISPTSWVIISKGHIKRENMQKAVQCMEKALQLGLQHKGWVPKHAVVWNILTWLGDHGDVEVVYEFLKLMSRVVPMNRNMYQALLSSSKRYGKDIDDFVQRMKADNIDVDEETLTIMRGTCEI</sequence>
<comment type="caution">
    <text evidence="4">The sequence shown here is derived from an EMBL/GenBank/DDBJ whole genome shotgun (WGS) entry which is preliminary data.</text>
</comment>
<dbReference type="Pfam" id="PF01535">
    <property type="entry name" value="PPR"/>
    <property type="match status" value="4"/>
</dbReference>
<dbReference type="PANTHER" id="PTHR45717:SF20">
    <property type="entry name" value="OS07G0598500 PROTEIN"/>
    <property type="match status" value="1"/>
</dbReference>
<dbReference type="SUPFAM" id="SSF48452">
    <property type="entry name" value="TPR-like"/>
    <property type="match status" value="1"/>
</dbReference>
<evidence type="ECO:0000313" key="4">
    <source>
        <dbReference type="EMBL" id="KAK9674048.1"/>
    </source>
</evidence>
<feature type="repeat" description="PPR" evidence="3">
    <location>
        <begin position="147"/>
        <end position="181"/>
    </location>
</feature>
<comment type="similarity">
    <text evidence="1">Belongs to the PPR family. P subfamily.</text>
</comment>